<name>A0ABX0E3P3_9ACTN</name>
<dbReference type="InterPro" id="IPR021741">
    <property type="entry name" value="DUF3311"/>
</dbReference>
<feature type="transmembrane region" description="Helical" evidence="1">
    <location>
        <begin position="12"/>
        <end position="31"/>
    </location>
</feature>
<comment type="caution">
    <text evidence="2">The sequence shown here is derived from an EMBL/GenBank/DDBJ whole genome shotgun (WGS) entry which is preliminary data.</text>
</comment>
<evidence type="ECO:0000313" key="3">
    <source>
        <dbReference type="Proteomes" id="UP001518140"/>
    </source>
</evidence>
<keyword evidence="3" id="KW-1185">Reference proteome</keyword>
<feature type="transmembrane region" description="Helical" evidence="1">
    <location>
        <begin position="43"/>
        <end position="64"/>
    </location>
</feature>
<accession>A0ABX0E3P3</accession>
<sequence>MNPRKGRWRRFAAAACLIAPVVALLSVPLYARDRPRLAGVPFFYWYQLAWVPGCVIAMLIAHLLTRRRAQDS</sequence>
<proteinExistence type="predicted"/>
<dbReference type="Proteomes" id="UP001518140">
    <property type="component" value="Unassembled WGS sequence"/>
</dbReference>
<dbReference type="Pfam" id="PF11755">
    <property type="entry name" value="DUF3311"/>
    <property type="match status" value="1"/>
</dbReference>
<gene>
    <name evidence="2" type="ORF">G6048_37305</name>
</gene>
<organism evidence="2 3">
    <name type="scientific">Streptomyces ureilyticus</name>
    <dbReference type="NCBI Taxonomy" id="1775131"/>
    <lineage>
        <taxon>Bacteria</taxon>
        <taxon>Bacillati</taxon>
        <taxon>Actinomycetota</taxon>
        <taxon>Actinomycetes</taxon>
        <taxon>Kitasatosporales</taxon>
        <taxon>Streptomycetaceae</taxon>
        <taxon>Streptomyces</taxon>
    </lineage>
</organism>
<keyword evidence="1" id="KW-0472">Membrane</keyword>
<keyword evidence="1" id="KW-1133">Transmembrane helix</keyword>
<dbReference type="EMBL" id="JAAKZX010000185">
    <property type="protein sequence ID" value="NGO47510.1"/>
    <property type="molecule type" value="Genomic_DNA"/>
</dbReference>
<evidence type="ECO:0000256" key="1">
    <source>
        <dbReference type="SAM" id="Phobius"/>
    </source>
</evidence>
<reference evidence="2 3" key="1">
    <citation type="submission" date="2020-02" db="EMBL/GenBank/DDBJ databases">
        <title>Whole-genome analyses of novel actinobacteria.</title>
        <authorList>
            <person name="Sahin N."/>
            <person name="Tokatli A."/>
        </authorList>
    </citation>
    <scope>NUCLEOTIDE SEQUENCE [LARGE SCALE GENOMIC DNA]</scope>
    <source>
        <strain evidence="2 3">YC419</strain>
    </source>
</reference>
<evidence type="ECO:0000313" key="2">
    <source>
        <dbReference type="EMBL" id="NGO47510.1"/>
    </source>
</evidence>
<keyword evidence="1" id="KW-0812">Transmembrane</keyword>
<protein>
    <submittedName>
        <fullName evidence="2">DUF3311 domain-containing protein</fullName>
    </submittedName>
</protein>